<dbReference type="InterPro" id="IPR000276">
    <property type="entry name" value="GPCR_Rhodpsn"/>
</dbReference>
<dbReference type="EMBL" id="JAHQIW010001308">
    <property type="protein sequence ID" value="KAJ1352139.1"/>
    <property type="molecule type" value="Genomic_DNA"/>
</dbReference>
<dbReference type="Pfam" id="PF00001">
    <property type="entry name" value="7tm_1"/>
    <property type="match status" value="1"/>
</dbReference>
<keyword evidence="6 11" id="KW-0472">Membrane</keyword>
<keyword evidence="4 11" id="KW-1133">Transmembrane helix</keyword>
<dbReference type="SUPFAM" id="SSF81321">
    <property type="entry name" value="Family A G protein-coupled receptor-like"/>
    <property type="match status" value="1"/>
</dbReference>
<evidence type="ECO:0000256" key="8">
    <source>
        <dbReference type="ARBA" id="ARBA00023170"/>
    </source>
</evidence>
<dbReference type="InterPro" id="IPR017452">
    <property type="entry name" value="GPCR_Rhodpsn_7TM"/>
</dbReference>
<feature type="transmembrane region" description="Helical" evidence="11">
    <location>
        <begin position="103"/>
        <end position="129"/>
    </location>
</feature>
<dbReference type="GO" id="GO:0043410">
    <property type="term" value="P:positive regulation of MAPK cascade"/>
    <property type="evidence" value="ECO:0007669"/>
    <property type="project" value="TreeGrafter"/>
</dbReference>
<proteinExistence type="inferred from homology"/>
<comment type="caution">
    <text evidence="13">The sequence shown here is derived from an EMBL/GenBank/DDBJ whole genome shotgun (WGS) entry which is preliminary data.</text>
</comment>
<comment type="similarity">
    <text evidence="10">Belongs to the G-protein coupled receptor 1 family.</text>
</comment>
<dbReference type="PROSITE" id="PS00237">
    <property type="entry name" value="G_PROTEIN_RECEP_F1_1"/>
    <property type="match status" value="1"/>
</dbReference>
<evidence type="ECO:0000256" key="7">
    <source>
        <dbReference type="ARBA" id="ARBA00023157"/>
    </source>
</evidence>
<dbReference type="Proteomes" id="UP001196413">
    <property type="component" value="Unassembled WGS sequence"/>
</dbReference>
<evidence type="ECO:0000256" key="4">
    <source>
        <dbReference type="ARBA" id="ARBA00022989"/>
    </source>
</evidence>
<evidence type="ECO:0000256" key="10">
    <source>
        <dbReference type="RuleBase" id="RU000688"/>
    </source>
</evidence>
<name>A0AAD5MWP3_PARTN</name>
<dbReference type="PANTHER" id="PTHR24248:SF199">
    <property type="entry name" value="IP13425P-RELATED"/>
    <property type="match status" value="1"/>
</dbReference>
<evidence type="ECO:0000259" key="12">
    <source>
        <dbReference type="PROSITE" id="PS50262"/>
    </source>
</evidence>
<keyword evidence="14" id="KW-1185">Reference proteome</keyword>
<organism evidence="13 14">
    <name type="scientific">Parelaphostrongylus tenuis</name>
    <name type="common">Meningeal worm</name>
    <dbReference type="NCBI Taxonomy" id="148309"/>
    <lineage>
        <taxon>Eukaryota</taxon>
        <taxon>Metazoa</taxon>
        <taxon>Ecdysozoa</taxon>
        <taxon>Nematoda</taxon>
        <taxon>Chromadorea</taxon>
        <taxon>Rhabditida</taxon>
        <taxon>Rhabditina</taxon>
        <taxon>Rhabditomorpha</taxon>
        <taxon>Strongyloidea</taxon>
        <taxon>Metastrongylidae</taxon>
        <taxon>Parelaphostrongylus</taxon>
    </lineage>
</organism>
<evidence type="ECO:0000256" key="5">
    <source>
        <dbReference type="ARBA" id="ARBA00023040"/>
    </source>
</evidence>
<feature type="domain" description="G-protein coupled receptors family 1 profile" evidence="12">
    <location>
        <begin position="118"/>
        <end position="260"/>
    </location>
</feature>
<evidence type="ECO:0000256" key="11">
    <source>
        <dbReference type="SAM" id="Phobius"/>
    </source>
</evidence>
<evidence type="ECO:0000313" key="14">
    <source>
        <dbReference type="Proteomes" id="UP001196413"/>
    </source>
</evidence>
<keyword evidence="5 10" id="KW-0297">G-protein coupled receptor</keyword>
<evidence type="ECO:0000256" key="1">
    <source>
        <dbReference type="ARBA" id="ARBA00004651"/>
    </source>
</evidence>
<protein>
    <recommendedName>
        <fullName evidence="12">G-protein coupled receptors family 1 profile domain-containing protein</fullName>
    </recommendedName>
</protein>
<feature type="transmembrane region" description="Helical" evidence="11">
    <location>
        <begin position="136"/>
        <end position="164"/>
    </location>
</feature>
<comment type="subcellular location">
    <subcellularLocation>
        <location evidence="1">Cell membrane</location>
        <topology evidence="1">Multi-pass membrane protein</topology>
    </subcellularLocation>
</comment>
<dbReference type="GO" id="GO:0005886">
    <property type="term" value="C:plasma membrane"/>
    <property type="evidence" value="ECO:0007669"/>
    <property type="project" value="UniProtKB-SubCell"/>
</dbReference>
<evidence type="ECO:0000256" key="6">
    <source>
        <dbReference type="ARBA" id="ARBA00023136"/>
    </source>
</evidence>
<dbReference type="PROSITE" id="PS50262">
    <property type="entry name" value="G_PROTEIN_RECEP_F1_2"/>
    <property type="match status" value="1"/>
</dbReference>
<evidence type="ECO:0000313" key="13">
    <source>
        <dbReference type="EMBL" id="KAJ1352139.1"/>
    </source>
</evidence>
<dbReference type="PRINTS" id="PR00237">
    <property type="entry name" value="GPCRRHODOPSN"/>
</dbReference>
<evidence type="ECO:0000256" key="2">
    <source>
        <dbReference type="ARBA" id="ARBA00022475"/>
    </source>
</evidence>
<keyword evidence="3 10" id="KW-0812">Transmembrane</keyword>
<dbReference type="GO" id="GO:0071880">
    <property type="term" value="P:adenylate cyclase-activating adrenergic receptor signaling pathway"/>
    <property type="evidence" value="ECO:0007669"/>
    <property type="project" value="TreeGrafter"/>
</dbReference>
<evidence type="ECO:0000256" key="9">
    <source>
        <dbReference type="ARBA" id="ARBA00023224"/>
    </source>
</evidence>
<evidence type="ECO:0000256" key="3">
    <source>
        <dbReference type="ARBA" id="ARBA00022692"/>
    </source>
</evidence>
<feature type="transmembrane region" description="Helical" evidence="11">
    <location>
        <begin position="218"/>
        <end position="240"/>
    </location>
</feature>
<keyword evidence="2" id="KW-1003">Cell membrane</keyword>
<dbReference type="GO" id="GO:0004993">
    <property type="term" value="F:G protein-coupled serotonin receptor activity"/>
    <property type="evidence" value="ECO:0007669"/>
    <property type="project" value="UniProtKB-ARBA"/>
</dbReference>
<accession>A0AAD5MWP3</accession>
<sequence>MESSTIGPHIIAVDLRLDSVEIMWSIFPPVSIIGTGRRAGADIGHHTVDPAHARTAVVMERALPPLTNTILASTHGPWHQNDDKPSSSATPSSYSTLVFLKTLLVIVVLIVIIVTIVGNALVCLAVLLVRKLKQPANFLIVSLAIADFFVGLLVMPLALVDLLFAEWPLSRSMCKLWTTADLTLCTASIVSLCAISVDRYLVITQPLRYSAMRTTPRMLIYIVIVWVIAAVVSLSSHIIANLLDTEQSDGRICQVGFSRE</sequence>
<keyword evidence="9 10" id="KW-0807">Transducer</keyword>
<keyword evidence="7" id="KW-1015">Disulfide bond</keyword>
<gene>
    <name evidence="13" type="ORF">KIN20_008339</name>
</gene>
<dbReference type="AlphaFoldDB" id="A0AAD5MWP3"/>
<dbReference type="Gene3D" id="1.20.1070.10">
    <property type="entry name" value="Rhodopsin 7-helix transmembrane proteins"/>
    <property type="match status" value="1"/>
</dbReference>
<dbReference type="PANTHER" id="PTHR24248">
    <property type="entry name" value="ADRENERGIC RECEPTOR-RELATED G-PROTEIN COUPLED RECEPTOR"/>
    <property type="match status" value="1"/>
</dbReference>
<feature type="transmembrane region" description="Helical" evidence="11">
    <location>
        <begin position="176"/>
        <end position="197"/>
    </location>
</feature>
<keyword evidence="8 10" id="KW-0675">Receptor</keyword>
<reference evidence="13" key="1">
    <citation type="submission" date="2021-06" db="EMBL/GenBank/DDBJ databases">
        <title>Parelaphostrongylus tenuis whole genome reference sequence.</title>
        <authorList>
            <person name="Garwood T.J."/>
            <person name="Larsen P.A."/>
            <person name="Fountain-Jones N.M."/>
            <person name="Garbe J.R."/>
            <person name="Macchietto M.G."/>
            <person name="Kania S.A."/>
            <person name="Gerhold R.W."/>
            <person name="Richards J.E."/>
            <person name="Wolf T.M."/>
        </authorList>
    </citation>
    <scope>NUCLEOTIDE SEQUENCE</scope>
    <source>
        <strain evidence="13">MNPRO001-30</strain>
        <tissue evidence="13">Meninges</tissue>
    </source>
</reference>